<dbReference type="GO" id="GO:0016020">
    <property type="term" value="C:membrane"/>
    <property type="evidence" value="ECO:0007669"/>
    <property type="project" value="TreeGrafter"/>
</dbReference>
<dbReference type="InterPro" id="IPR040108">
    <property type="entry name" value="Laa1/Sip1/HEATR5"/>
</dbReference>
<dbReference type="SUPFAM" id="SSF48371">
    <property type="entry name" value="ARM repeat"/>
    <property type="match status" value="1"/>
</dbReference>
<sequence>MDLQIPSAFKWDEQGFAGVGDSTENQELYVIQWLSRLEEEAMRCPVPVLEVARGGLERELLRLVCSSQPRPTRLIRDRVARCYLVLYSRAKGHVGGMLAEVLNALASLLATGKAAADQGPMEASLAAIHCISVLVGRFSRNRRLSEKEAADLVKFLKAEMSPHRYLVAVVQNQAALCLELVLVHTRFGHPFRRSIALPLIQALIRAIEAPPVPGDTIREVQDAGARLAGTLGSDPQGGGGGSQTRTEDKDLRALSLDEMLKQLSVPLKKLHNEAGNTYGEIRERRRRSSSLLLQAYGEMCGRLGGTWTARHYGQIVRHILDEVLRSYDSVEKEGEGSEADLIEAEAEGKGAALYIEVGITRLFLRIGRQWLPDATSRSDGLHELIRSWLRAWPAILPGERAPGPRTLRREEGGIGSMTGSGLSSALIHPPSGGTVAKGATTVSTPVALASSVENLLLKHPRWSVQAAACTTLVSVVRASPNLLPPLTQGLHKHLQGHLTSTSGTAMELRRIRGTAAGLAVLVTEGPAHPLVVGEGGDAWVFALVHQLLRSSHHRGHREAGWLLVGALARTGPRRLQPHLTPLLLLCKDALPRPSRPPADHARGEEGKPDDLEGRILALGAIREVLRSSGSLVGIEVGRRILSLLHNSWAALAGEGEGDGNRTKGRIKALLLECYGALVGLGDRVSRGILRLEERGGTQPWVQTVVRASLDTVIHAEGLNSGVGADRGEEESEGKGETGVWAGHVTLTMAAHAGMASSVWSDMDPEWQPILKRSVTWSPGWMGVLGGCTGSTTASLSAGYQAVDGAIIFLGSLLPLLYPSPGKGSTLALLRPLTKGASRRTSQAKAWMGPTGIGLAYGLLGLTPPLLASVDTPGVWRWEGMRGLVREPSDRAGMTRIVGGMCGGMLGPESARSVLRVLEALGRDPHRSVSTSALAALASVVRGSGSSYSASVSSSSTWCKGILGVVVHALSHSLPLDGEGMDEEGLGQGAGRVLEAIIEIMGPDLSHGGSLLKTCTLLANELWRMGLRQSMSRGIRCLEHCVIFAPGHVEVRGLASRLHALLPLVPPYWGEGPGASETRRVVLGCLGQLVRRDLQGVWEAGGFKDEWITLLLAMTDWEEEDRVVGSRVGCGTLLKGFIEEGRALREDTAEWVKRCVDVLLARGIWSGAGSNNEVPLEEEREEEEGEEDSESGPGKEERVAPSALGLYLTGPVRGPSQWLALRVMRWLVEEAATAGTTKGSITSHMDPLLAKSSPNKIVTHVGDLIRTSLGAATTGDSRVRREGLLLLRSILTHFAEAIDPEGLMDDDEEEEEVHEPRAANDLEDEEEDGEVGTSSFQKRKRHGTPLLAQYQAQITAAITPALSKDKSASLGERAKAGEEDVRVVALAVQVAAQYIGAGIVKETRKMGRVLRLLDDALTAIARLDQADDDEEEQDGMGEEGEKLEEGKGTEGKSQKGEPSVVEIIGAESAPASLLLKVSVLQGWARLYILYKGLDARALTVIEAEDEEEEEDDEDRKEHIYGRPFLGSVLEPRLATLGPLWVRSLEEYGKFRLGVEEEEEEEESGGVGSGGGEGNGSRRGSRLDSPGTPKSQSFPNGGFATRTSSVIPGRDSGQAWIGVSSGVRNSWGRSVYEGGGGSALEGGVRGKGWIELLAAASSLPTMPTASRSLFIGLMGMVLVEGLDRLDYSLQLLLLSSISRVYASPEGLEGVKKKEIRAVKRELIGLLDRTVLTLPGPNISSKGARIVEEVFGIVRSIWVSDEMDQEQEKEGDEEARLRLVLHAMAWGLPPGVMGDMVGQGQIRKPGPPKIKGVTGIRLGVRILVDRMIHQGGSRVQAGVVGLLVRLIYRASHLTLSSEILRQLARLVGADIPRLAPVCLSCLIDEEKKGMEAGDGHEAMSSFYALVHSWCLQASSSWGLTAEWSKFLGRIQFRLNRSFEQKQVLLPLRALQTMLMMEDRFGSEMGRMERTGGLLGLMWCIASRGIQEKVEEMKPPSMGMEEWDVILSSSISVIGLFSEQSAGSSLLERVPHETEMVLGKHLLRLASLQPEAFKVVFQKIDRKQEMERVMRQAVTSASISTRMGSGGSRNAPSKAIPLRADFRLD</sequence>
<keyword evidence="3" id="KW-1185">Reference proteome</keyword>
<feature type="compositionally biased region" description="Polar residues" evidence="1">
    <location>
        <begin position="1586"/>
        <end position="1604"/>
    </location>
</feature>
<dbReference type="PANTHER" id="PTHR21663">
    <property type="entry name" value="HYPOTHETICAL HEAT DOMAIN-CONTAINING"/>
    <property type="match status" value="1"/>
</dbReference>
<feature type="region of interest" description="Disordered" evidence="1">
    <location>
        <begin position="1170"/>
        <end position="1199"/>
    </location>
</feature>
<reference evidence="3" key="1">
    <citation type="journal article" date="2018" name="Nat. Microbiol.">
        <title>Leveraging single-cell genomics to expand the fungal tree of life.</title>
        <authorList>
            <person name="Ahrendt S.R."/>
            <person name="Quandt C.A."/>
            <person name="Ciobanu D."/>
            <person name="Clum A."/>
            <person name="Salamov A."/>
            <person name="Andreopoulos B."/>
            <person name="Cheng J.F."/>
            <person name="Woyke T."/>
            <person name="Pelin A."/>
            <person name="Henrissat B."/>
            <person name="Reynolds N.K."/>
            <person name="Benny G.L."/>
            <person name="Smith M.E."/>
            <person name="James T.Y."/>
            <person name="Grigoriev I.V."/>
        </authorList>
    </citation>
    <scope>NUCLEOTIDE SEQUENCE [LARGE SCALE GENOMIC DNA]</scope>
</reference>
<protein>
    <recommendedName>
        <fullName evidence="4">Armadillo-type protein</fullName>
    </recommendedName>
</protein>
<feature type="compositionally biased region" description="Acidic residues" evidence="1">
    <location>
        <begin position="1320"/>
        <end position="1329"/>
    </location>
</feature>
<dbReference type="GO" id="GO:0030139">
    <property type="term" value="C:endocytic vesicle"/>
    <property type="evidence" value="ECO:0007669"/>
    <property type="project" value="TreeGrafter"/>
</dbReference>
<dbReference type="OrthoDB" id="192608at2759"/>
<feature type="compositionally biased region" description="Acidic residues" evidence="1">
    <location>
        <begin position="1425"/>
        <end position="1437"/>
    </location>
</feature>
<dbReference type="EMBL" id="KZ987843">
    <property type="protein sequence ID" value="RKP14378.1"/>
    <property type="molecule type" value="Genomic_DNA"/>
</dbReference>
<feature type="compositionally biased region" description="Gly residues" evidence="1">
    <location>
        <begin position="1563"/>
        <end position="1575"/>
    </location>
</feature>
<dbReference type="GO" id="GO:0006897">
    <property type="term" value="P:endocytosis"/>
    <property type="evidence" value="ECO:0007669"/>
    <property type="project" value="TreeGrafter"/>
</dbReference>
<evidence type="ECO:0000313" key="2">
    <source>
        <dbReference type="EMBL" id="RKP14378.1"/>
    </source>
</evidence>
<feature type="region of interest" description="Disordered" evidence="1">
    <location>
        <begin position="1301"/>
        <end position="1341"/>
    </location>
</feature>
<feature type="compositionally biased region" description="Basic and acidic residues" evidence="1">
    <location>
        <begin position="1438"/>
        <end position="1454"/>
    </location>
</feature>
<name>A0A4P9Y5R3_9FUNG</name>
<gene>
    <name evidence="2" type="ORF">BJ684DRAFT_15289</name>
</gene>
<dbReference type="GO" id="GO:0005829">
    <property type="term" value="C:cytosol"/>
    <property type="evidence" value="ECO:0007669"/>
    <property type="project" value="GOC"/>
</dbReference>
<proteinExistence type="predicted"/>
<dbReference type="InterPro" id="IPR016024">
    <property type="entry name" value="ARM-type_fold"/>
</dbReference>
<feature type="compositionally biased region" description="Acidic residues" evidence="1">
    <location>
        <begin position="1174"/>
        <end position="1189"/>
    </location>
</feature>
<evidence type="ECO:0000256" key="1">
    <source>
        <dbReference type="SAM" id="MobiDB-lite"/>
    </source>
</evidence>
<dbReference type="Proteomes" id="UP000267251">
    <property type="component" value="Unassembled WGS sequence"/>
</dbReference>
<dbReference type="GO" id="GO:0005794">
    <property type="term" value="C:Golgi apparatus"/>
    <property type="evidence" value="ECO:0007669"/>
    <property type="project" value="TreeGrafter"/>
</dbReference>
<evidence type="ECO:0008006" key="4">
    <source>
        <dbReference type="Google" id="ProtNLM"/>
    </source>
</evidence>
<dbReference type="InterPro" id="IPR046837">
    <property type="entry name" value="Laa1/Sip1/HEATR5-like_HEAT"/>
</dbReference>
<dbReference type="Pfam" id="PF20210">
    <property type="entry name" value="Laa1_Sip1_HTR5"/>
    <property type="match status" value="1"/>
</dbReference>
<feature type="region of interest" description="Disordered" evidence="1">
    <location>
        <begin position="1553"/>
        <end position="1605"/>
    </location>
</feature>
<organism evidence="2 3">
    <name type="scientific">Piptocephalis cylindrospora</name>
    <dbReference type="NCBI Taxonomy" id="1907219"/>
    <lineage>
        <taxon>Eukaryota</taxon>
        <taxon>Fungi</taxon>
        <taxon>Fungi incertae sedis</taxon>
        <taxon>Zoopagomycota</taxon>
        <taxon>Zoopagomycotina</taxon>
        <taxon>Zoopagomycetes</taxon>
        <taxon>Zoopagales</taxon>
        <taxon>Piptocephalidaceae</taxon>
        <taxon>Piptocephalis</taxon>
    </lineage>
</organism>
<feature type="region of interest" description="Disordered" evidence="1">
    <location>
        <begin position="1423"/>
        <end position="1457"/>
    </location>
</feature>
<dbReference type="GO" id="GO:0008104">
    <property type="term" value="P:intracellular protein localization"/>
    <property type="evidence" value="ECO:0007669"/>
    <property type="project" value="TreeGrafter"/>
</dbReference>
<accession>A0A4P9Y5R3</accession>
<dbReference type="PANTHER" id="PTHR21663:SF0">
    <property type="entry name" value="HEAT REPEAT-CONTAINING PROTEIN 5B"/>
    <property type="match status" value="1"/>
</dbReference>
<evidence type="ECO:0000313" key="3">
    <source>
        <dbReference type="Proteomes" id="UP000267251"/>
    </source>
</evidence>
<feature type="compositionally biased region" description="Acidic residues" evidence="1">
    <location>
        <begin position="1301"/>
        <end position="1312"/>
    </location>
</feature>
<dbReference type="GO" id="GO:0042147">
    <property type="term" value="P:retrograde transport, endosome to Golgi"/>
    <property type="evidence" value="ECO:0007669"/>
    <property type="project" value="TreeGrafter"/>
</dbReference>